<dbReference type="GO" id="GO:0000287">
    <property type="term" value="F:magnesium ion binding"/>
    <property type="evidence" value="ECO:0007669"/>
    <property type="project" value="InterPro"/>
</dbReference>
<dbReference type="WBParaSite" id="Minc3s09285g43080">
    <property type="protein sequence ID" value="Minc3s09285g43080"/>
    <property type="gene ID" value="Minc3s09285g43080"/>
</dbReference>
<feature type="region of interest" description="Disordered" evidence="1">
    <location>
        <begin position="257"/>
        <end position="302"/>
    </location>
</feature>
<dbReference type="PANTHER" id="PTHR47992">
    <property type="entry name" value="PROTEIN PHOSPHATASE"/>
    <property type="match status" value="1"/>
</dbReference>
<sequence>MENLPGGTEKERSGTTAICAILTPDYIFFANLGDSRGILSRKSDNIFSTEDHKPYVEKERDRIVKAGGSVMIQRVNGSLAVSRALGDYEYKSVPGLCPTDQLVSPEPDIYIIERNKEDDEFLVLACDGIYDVLENEELCRLVRSRLTVTEDLKRASNQVLDVCLSKGSRDNMTMIMVVFDAAPKVNEEAVKLENIWLESVDKRLKELIESKHDGADDADSITLILKQEGFDDNSPSTCDIHLARSLIDRFLEEKNKIEESQQRQQSPQLQEANNLSNNLVENTDDTIKTATEVEAGEEIDYG</sequence>
<accession>A0A914NR04</accession>
<keyword evidence="3" id="KW-1185">Reference proteome</keyword>
<dbReference type="Proteomes" id="UP000887563">
    <property type="component" value="Unplaced"/>
</dbReference>
<dbReference type="InterPro" id="IPR001932">
    <property type="entry name" value="PPM-type_phosphatase-like_dom"/>
</dbReference>
<dbReference type="AlphaFoldDB" id="A0A914NR04"/>
<dbReference type="PROSITE" id="PS51746">
    <property type="entry name" value="PPM_2"/>
    <property type="match status" value="1"/>
</dbReference>
<dbReference type="InterPro" id="IPR015655">
    <property type="entry name" value="PP2C"/>
</dbReference>
<evidence type="ECO:0000259" key="2">
    <source>
        <dbReference type="PROSITE" id="PS51746"/>
    </source>
</evidence>
<feature type="compositionally biased region" description="Low complexity" evidence="1">
    <location>
        <begin position="262"/>
        <end position="271"/>
    </location>
</feature>
<dbReference type="Gene3D" id="3.60.40.10">
    <property type="entry name" value="PPM-type phosphatase domain"/>
    <property type="match status" value="1"/>
</dbReference>
<dbReference type="GO" id="GO:0030145">
    <property type="term" value="F:manganese ion binding"/>
    <property type="evidence" value="ECO:0007669"/>
    <property type="project" value="InterPro"/>
</dbReference>
<evidence type="ECO:0000313" key="4">
    <source>
        <dbReference type="WBParaSite" id="Minc3s09285g43080"/>
    </source>
</evidence>
<evidence type="ECO:0000313" key="3">
    <source>
        <dbReference type="Proteomes" id="UP000887563"/>
    </source>
</evidence>
<dbReference type="Pfam" id="PF00481">
    <property type="entry name" value="PP2C"/>
    <property type="match status" value="1"/>
</dbReference>
<dbReference type="InterPro" id="IPR036457">
    <property type="entry name" value="PPM-type-like_dom_sf"/>
</dbReference>
<dbReference type="InterPro" id="IPR012911">
    <property type="entry name" value="PP2C_C"/>
</dbReference>
<organism evidence="3 4">
    <name type="scientific">Meloidogyne incognita</name>
    <name type="common">Southern root-knot nematode worm</name>
    <name type="synonym">Oxyuris incognita</name>
    <dbReference type="NCBI Taxonomy" id="6306"/>
    <lineage>
        <taxon>Eukaryota</taxon>
        <taxon>Metazoa</taxon>
        <taxon>Ecdysozoa</taxon>
        <taxon>Nematoda</taxon>
        <taxon>Chromadorea</taxon>
        <taxon>Rhabditida</taxon>
        <taxon>Tylenchina</taxon>
        <taxon>Tylenchomorpha</taxon>
        <taxon>Tylenchoidea</taxon>
        <taxon>Meloidogynidae</taxon>
        <taxon>Meloidogyninae</taxon>
        <taxon>Meloidogyne</taxon>
        <taxon>Meloidogyne incognita group</taxon>
    </lineage>
</organism>
<evidence type="ECO:0000256" key="1">
    <source>
        <dbReference type="SAM" id="MobiDB-lite"/>
    </source>
</evidence>
<feature type="compositionally biased region" description="Polar residues" evidence="1">
    <location>
        <begin position="272"/>
        <end position="281"/>
    </location>
</feature>
<proteinExistence type="predicted"/>
<dbReference type="GO" id="GO:0004722">
    <property type="term" value="F:protein serine/threonine phosphatase activity"/>
    <property type="evidence" value="ECO:0007669"/>
    <property type="project" value="InterPro"/>
</dbReference>
<dbReference type="SMART" id="SM00332">
    <property type="entry name" value="PP2Cc"/>
    <property type="match status" value="1"/>
</dbReference>
<feature type="domain" description="PPM-type phosphatase" evidence="2">
    <location>
        <begin position="1"/>
        <end position="179"/>
    </location>
</feature>
<dbReference type="Pfam" id="PF07830">
    <property type="entry name" value="PP2C_C"/>
    <property type="match status" value="1"/>
</dbReference>
<name>A0A914NR04_MELIC</name>
<dbReference type="SUPFAM" id="SSF81606">
    <property type="entry name" value="PP2C-like"/>
    <property type="match status" value="1"/>
</dbReference>
<dbReference type="CDD" id="cd00143">
    <property type="entry name" value="PP2Cc"/>
    <property type="match status" value="1"/>
</dbReference>
<protein>
    <submittedName>
        <fullName evidence="4">PPM-type phosphatase domain-containing protein</fullName>
    </submittedName>
</protein>
<reference evidence="4" key="1">
    <citation type="submission" date="2022-11" db="UniProtKB">
        <authorList>
            <consortium name="WormBaseParasite"/>
        </authorList>
    </citation>
    <scope>IDENTIFICATION</scope>
</reference>
<dbReference type="FunFam" id="3.60.40.10:FF:000077">
    <property type="entry name" value="Protein phosphatase 1A"/>
    <property type="match status" value="1"/>
</dbReference>